<evidence type="ECO:0000256" key="3">
    <source>
        <dbReference type="ARBA" id="ARBA00023125"/>
    </source>
</evidence>
<organism evidence="5 6">
    <name type="scientific">Naasia lichenicola</name>
    <dbReference type="NCBI Taxonomy" id="2565933"/>
    <lineage>
        <taxon>Bacteria</taxon>
        <taxon>Bacillati</taxon>
        <taxon>Actinomycetota</taxon>
        <taxon>Actinomycetes</taxon>
        <taxon>Micrococcales</taxon>
        <taxon>Microbacteriaceae</taxon>
        <taxon>Naasia</taxon>
    </lineage>
</organism>
<proteinExistence type="inferred from homology"/>
<protein>
    <submittedName>
        <fullName evidence="5">Restriction endonuclease subunit S</fullName>
    </submittedName>
</protein>
<name>A0A4S4FRI9_9MICO</name>
<keyword evidence="6" id="KW-1185">Reference proteome</keyword>
<keyword evidence="3" id="KW-0238">DNA-binding</keyword>
<dbReference type="GO" id="GO:0009307">
    <property type="term" value="P:DNA restriction-modification system"/>
    <property type="evidence" value="ECO:0007669"/>
    <property type="project" value="UniProtKB-KW"/>
</dbReference>
<dbReference type="PANTHER" id="PTHR30408">
    <property type="entry name" value="TYPE-1 RESTRICTION ENZYME ECOKI SPECIFICITY PROTEIN"/>
    <property type="match status" value="1"/>
</dbReference>
<accession>A0A4S4FRI9</accession>
<keyword evidence="5" id="KW-0540">Nuclease</keyword>
<dbReference type="PANTHER" id="PTHR30408:SF13">
    <property type="entry name" value="TYPE I RESTRICTION ENZYME HINDI SPECIFICITY SUBUNIT"/>
    <property type="match status" value="1"/>
</dbReference>
<keyword evidence="2" id="KW-0680">Restriction system</keyword>
<evidence type="ECO:0000256" key="2">
    <source>
        <dbReference type="ARBA" id="ARBA00022747"/>
    </source>
</evidence>
<dbReference type="EMBL" id="SSSM01000001">
    <property type="protein sequence ID" value="THG33263.1"/>
    <property type="molecule type" value="Genomic_DNA"/>
</dbReference>
<dbReference type="CDD" id="cd17246">
    <property type="entry name" value="RMtype1_S_SonII-TRD2-CR2_like"/>
    <property type="match status" value="1"/>
</dbReference>
<comment type="similarity">
    <text evidence="1">Belongs to the type-I restriction system S methylase family.</text>
</comment>
<dbReference type="InterPro" id="IPR000055">
    <property type="entry name" value="Restrct_endonuc_typeI_TRD"/>
</dbReference>
<dbReference type="Pfam" id="PF01420">
    <property type="entry name" value="Methylase_S"/>
    <property type="match status" value="1"/>
</dbReference>
<dbReference type="Proteomes" id="UP000309133">
    <property type="component" value="Unassembled WGS sequence"/>
</dbReference>
<dbReference type="AlphaFoldDB" id="A0A4S4FRI9"/>
<dbReference type="GO" id="GO:0003677">
    <property type="term" value="F:DNA binding"/>
    <property type="evidence" value="ECO:0007669"/>
    <property type="project" value="UniProtKB-KW"/>
</dbReference>
<evidence type="ECO:0000313" key="5">
    <source>
        <dbReference type="EMBL" id="THG33263.1"/>
    </source>
</evidence>
<keyword evidence="5" id="KW-0255">Endonuclease</keyword>
<dbReference type="GO" id="GO:0004519">
    <property type="term" value="F:endonuclease activity"/>
    <property type="evidence" value="ECO:0007669"/>
    <property type="project" value="UniProtKB-KW"/>
</dbReference>
<evidence type="ECO:0000313" key="6">
    <source>
        <dbReference type="Proteomes" id="UP000309133"/>
    </source>
</evidence>
<dbReference type="SUPFAM" id="SSF116734">
    <property type="entry name" value="DNA methylase specificity domain"/>
    <property type="match status" value="2"/>
</dbReference>
<keyword evidence="5" id="KW-0378">Hydrolase</keyword>
<evidence type="ECO:0000259" key="4">
    <source>
        <dbReference type="Pfam" id="PF01420"/>
    </source>
</evidence>
<dbReference type="InterPro" id="IPR052021">
    <property type="entry name" value="Type-I_RS_S_subunit"/>
</dbReference>
<reference evidence="5 6" key="1">
    <citation type="submission" date="2019-04" db="EMBL/GenBank/DDBJ databases">
        <authorList>
            <person name="Jiang L."/>
        </authorList>
    </citation>
    <scope>NUCLEOTIDE SEQUENCE [LARGE SCALE GENOMIC DNA]</scope>
    <source>
        <strain evidence="5 6">YIM 131853</strain>
    </source>
</reference>
<feature type="domain" description="Type I restriction modification DNA specificity" evidence="4">
    <location>
        <begin position="81"/>
        <end position="197"/>
    </location>
</feature>
<dbReference type="InterPro" id="IPR044946">
    <property type="entry name" value="Restrct_endonuc_typeI_TRD_sf"/>
</dbReference>
<sequence length="432" mass="47797">MMHRRFRTRCRRTLQCCWAPRMTELRSITTGIYDCEHKTAPQAAIGHPLIRTPNIGRGRFLLTGVQRVSDDTYSQWTRRAVPRGGDLILAREAPVGGVALIPDGLNPVLGQRTVLIRPHHTKVSAHFLNYVLNGPEVQSTFAGQAGGSTVPHLNLSDIRALRFSSLPDLKTQRKIATILSAYDDLIENNQRRTAILEQALRASFDHWFDWDTAADLAQAIGQRVGDVVTDVRQSVLPGSVDEGTPYLGLEHLPRRQLTIEEAGDPRSVSSTKLRFEKGDVLFGKIRPYFHKVALAPFAGIASSDIIILRPRLLRQSAFVAALLSSDKLVAHAVATSQGTKMPRANWDVVAQLMLPAHSAKRVSEFEDLMAPKLRTLETLASMNRSLNSQRSLLLPKLVAGQIELADINVDASRVEERELAWQQTGIANQGGL</sequence>
<evidence type="ECO:0000256" key="1">
    <source>
        <dbReference type="ARBA" id="ARBA00010923"/>
    </source>
</evidence>
<comment type="caution">
    <text evidence="5">The sequence shown here is derived from an EMBL/GenBank/DDBJ whole genome shotgun (WGS) entry which is preliminary data.</text>
</comment>
<gene>
    <name evidence="5" type="ORF">E6C64_02615</name>
</gene>
<dbReference type="Gene3D" id="3.90.220.20">
    <property type="entry name" value="DNA methylase specificity domains"/>
    <property type="match status" value="2"/>
</dbReference>